<protein>
    <submittedName>
        <fullName evidence="2">Alpha/beta hydrolase</fullName>
    </submittedName>
</protein>
<comment type="caution">
    <text evidence="2">The sequence shown here is derived from an EMBL/GenBank/DDBJ whole genome shotgun (WGS) entry which is preliminary data.</text>
</comment>
<name>A0A6I4ZTV2_9BACI</name>
<dbReference type="OrthoDB" id="9780932at2"/>
<organism evidence="2 3">
    <name type="scientific">Pontibacillus yanchengensis</name>
    <dbReference type="NCBI Taxonomy" id="462910"/>
    <lineage>
        <taxon>Bacteria</taxon>
        <taxon>Bacillati</taxon>
        <taxon>Bacillota</taxon>
        <taxon>Bacilli</taxon>
        <taxon>Bacillales</taxon>
        <taxon>Bacillaceae</taxon>
        <taxon>Pontibacillus</taxon>
    </lineage>
</organism>
<dbReference type="EMBL" id="WMEQ01000005">
    <property type="protein sequence ID" value="MYL33618.1"/>
    <property type="molecule type" value="Genomic_DNA"/>
</dbReference>
<dbReference type="Pfam" id="PF12695">
    <property type="entry name" value="Abhydrolase_5"/>
    <property type="match status" value="1"/>
</dbReference>
<proteinExistence type="predicted"/>
<dbReference type="InterPro" id="IPR029059">
    <property type="entry name" value="AB_hydrolase_5"/>
</dbReference>
<dbReference type="RefSeq" id="WP_160909489.1">
    <property type="nucleotide sequence ID" value="NZ_WMEQ01000005.1"/>
</dbReference>
<keyword evidence="2" id="KW-0378">Hydrolase</keyword>
<dbReference type="AlphaFoldDB" id="A0A6I4ZTV2"/>
<dbReference type="SUPFAM" id="SSF53474">
    <property type="entry name" value="alpha/beta-Hydrolases"/>
    <property type="match status" value="1"/>
</dbReference>
<dbReference type="Proteomes" id="UP000468638">
    <property type="component" value="Unassembled WGS sequence"/>
</dbReference>
<evidence type="ECO:0000313" key="3">
    <source>
        <dbReference type="Proteomes" id="UP000468638"/>
    </source>
</evidence>
<evidence type="ECO:0000259" key="1">
    <source>
        <dbReference type="Pfam" id="PF12695"/>
    </source>
</evidence>
<evidence type="ECO:0000313" key="2">
    <source>
        <dbReference type="EMBL" id="MYL33618.1"/>
    </source>
</evidence>
<dbReference type="InterPro" id="IPR029058">
    <property type="entry name" value="AB_hydrolase_fold"/>
</dbReference>
<accession>A0A6I4ZTV2</accession>
<dbReference type="Gene3D" id="3.40.50.1820">
    <property type="entry name" value="alpha/beta hydrolase"/>
    <property type="match status" value="1"/>
</dbReference>
<sequence length="251" mass="27512">MVQRKKKKWVRRVVIGVLALLICLGFTAYVYLQPYEASHRAIEAMSPSDKLSITSQEDWILFQPTDSVGTSVIFYPGGLVEPESYAPLARGIAKQGYPTYIVKMPLDLAVLGINKAEKVIEQQNHESYIIGGHSLGGAMAGRFASNHQNDIEGLFLLASYVDEGGSLASTSMPVLSIIGSNDGIMNIEKLEEGKQYVPKTATYHELSGGNHSQFGSYGFQEGDQKATISEGTQINQTTSFITDWMTTNHLK</sequence>
<reference evidence="2 3" key="1">
    <citation type="submission" date="2019-11" db="EMBL/GenBank/DDBJ databases">
        <title>Genome sequences of 17 halophilic strains isolated from different environments.</title>
        <authorList>
            <person name="Furrow R.E."/>
        </authorList>
    </citation>
    <scope>NUCLEOTIDE SEQUENCE [LARGE SCALE GENOMIC DNA]</scope>
    <source>
        <strain evidence="2 3">22514_16_FS</strain>
    </source>
</reference>
<gene>
    <name evidence="2" type="ORF">GLW05_08410</name>
</gene>
<dbReference type="GO" id="GO:0016787">
    <property type="term" value="F:hydrolase activity"/>
    <property type="evidence" value="ECO:0007669"/>
    <property type="project" value="UniProtKB-KW"/>
</dbReference>
<feature type="domain" description="Alpha/beta hydrolase fold-5" evidence="1">
    <location>
        <begin position="71"/>
        <end position="233"/>
    </location>
</feature>